<feature type="compositionally biased region" description="Low complexity" evidence="14">
    <location>
        <begin position="801"/>
        <end position="811"/>
    </location>
</feature>
<feature type="compositionally biased region" description="Basic and acidic residues" evidence="14">
    <location>
        <begin position="236"/>
        <end position="261"/>
    </location>
</feature>
<keyword evidence="10" id="KW-0238">DNA-binding</keyword>
<evidence type="ECO:0000256" key="8">
    <source>
        <dbReference type="ARBA" id="ARBA00022990"/>
    </source>
</evidence>
<accession>A0AAN9Z1P7</accession>
<dbReference type="InterPro" id="IPR036361">
    <property type="entry name" value="SAP_dom_sf"/>
</dbReference>
<feature type="domain" description="RRM" evidence="15">
    <location>
        <begin position="290"/>
        <end position="368"/>
    </location>
</feature>
<dbReference type="InterPro" id="IPR035979">
    <property type="entry name" value="RBD_domain_sf"/>
</dbReference>
<evidence type="ECO:0000256" key="2">
    <source>
        <dbReference type="ARBA" id="ARBA00022481"/>
    </source>
</evidence>
<dbReference type="PROSITE" id="PS50102">
    <property type="entry name" value="RRM"/>
    <property type="match status" value="1"/>
</dbReference>
<feature type="compositionally biased region" description="Acidic residues" evidence="14">
    <location>
        <begin position="92"/>
        <end position="109"/>
    </location>
</feature>
<keyword evidence="6" id="KW-0832">Ubl conjugation</keyword>
<feature type="region of interest" description="Disordered" evidence="14">
    <location>
        <begin position="365"/>
        <end position="569"/>
    </location>
</feature>
<sequence length="830" mass="93970">MTSEGDKRKLVDLRVVDLRAELEKRGLDNKGVKATLIERLQKVLRDEGHDPEEYLFDIEPVKTPKRTSMKRGEQDTESETHSNADENHDTTMEVDEEGKEKEEEEEEEKIENGKENDSKESSEKSGKTEENTEIVTESTTKSEEKFEEQCESSTVTADGDKSVPEANGVDNEDSINLTIGEDEEKLLADEVGHEEDSSSQEKEVKDEGERGGVNPEEGTAVGDGKKQAAGQEEDKDTAGEDGKQEKAQEENRDDKGGDKGKSSLANADQKPSKDDKEKRAKSAATTGSSRNLWVSGLSSSTRATDLKQVFSKYGKVIGAKVVTNARTPGARCYGYVTMATSEDASKCIQHLHRTELHGRMISVERAKGDAAGPPKKGADGRPVAGKKVDEKKRHERKLSTSSKTEDKKSDKEDKGESGKSEADGTKDDEGKQGDETKEKEECAEGEEKEKDENEEEKDGGERRHSSDKPRSRDVSHDRRERHRSAGSSHYSHHSRPHSRSPHRRVFRPGSPSRRPGVLTFTQIREERERQRLRERERELREEDRRRREEMARQREIERRQREEAARLEREKERLRLERERIEAERAELMRLERERQRLEREKLEREREELKRQQMRFEEARRTTKRPSDDRRDSYGEDRKRVATERRYEGSQSSRFEDETRFERGPSFRVRDERRPESDHRPKVDMRHSARERYPDSAKGEGRYSERSGDSWHAGGGPPPVKPFSSLSGSGVPSRDSWGASGDRKSDGGQSWGRPMESSSSDRWVSGGSGPMGVVGRSGPSMGGPGSIYTSQQNVPPNPPGMNMGMSSSGPYGADRFDSYKQSMGPIRKY</sequence>
<dbReference type="SMART" id="SM00360">
    <property type="entry name" value="RRM"/>
    <property type="match status" value="1"/>
</dbReference>
<comment type="subcellular location">
    <subcellularLocation>
        <location evidence="1">Nucleus</location>
    </subcellularLocation>
</comment>
<dbReference type="InterPro" id="IPR051738">
    <property type="entry name" value="SAF_Modulators"/>
</dbReference>
<feature type="compositionally biased region" description="Polar residues" evidence="14">
    <location>
        <begin position="283"/>
        <end position="300"/>
    </location>
</feature>
<dbReference type="Pfam" id="PF00076">
    <property type="entry name" value="RRM_1"/>
    <property type="match status" value="1"/>
</dbReference>
<evidence type="ECO:0000256" key="11">
    <source>
        <dbReference type="ARBA" id="ARBA00023163"/>
    </source>
</evidence>
<dbReference type="GO" id="GO:0006357">
    <property type="term" value="P:regulation of transcription by RNA polymerase II"/>
    <property type="evidence" value="ECO:0007669"/>
    <property type="project" value="TreeGrafter"/>
</dbReference>
<evidence type="ECO:0000259" key="16">
    <source>
        <dbReference type="PROSITE" id="PS50800"/>
    </source>
</evidence>
<dbReference type="InterPro" id="IPR000504">
    <property type="entry name" value="RRM_dom"/>
</dbReference>
<dbReference type="Pfam" id="PF02037">
    <property type="entry name" value="SAP"/>
    <property type="match status" value="1"/>
</dbReference>
<feature type="region of interest" description="Disordered" evidence="14">
    <location>
        <begin position="603"/>
        <end position="830"/>
    </location>
</feature>
<dbReference type="GO" id="GO:0043565">
    <property type="term" value="F:sequence-specific DNA binding"/>
    <property type="evidence" value="ECO:0007669"/>
    <property type="project" value="TreeGrafter"/>
</dbReference>
<dbReference type="InterPro" id="IPR012677">
    <property type="entry name" value="Nucleotide-bd_a/b_plait_sf"/>
</dbReference>
<keyword evidence="18" id="KW-1185">Reference proteome</keyword>
<feature type="compositionally biased region" description="Basic and acidic residues" evidence="14">
    <location>
        <begin position="270"/>
        <end position="280"/>
    </location>
</feature>
<dbReference type="GO" id="GO:0005634">
    <property type="term" value="C:nucleus"/>
    <property type="evidence" value="ECO:0007669"/>
    <property type="project" value="UniProtKB-SubCell"/>
</dbReference>
<feature type="compositionally biased region" description="Basic residues" evidence="14">
    <location>
        <begin position="479"/>
        <end position="506"/>
    </location>
</feature>
<dbReference type="InterPro" id="IPR003034">
    <property type="entry name" value="SAP_dom"/>
</dbReference>
<dbReference type="Gene3D" id="3.30.70.330">
    <property type="match status" value="1"/>
</dbReference>
<feature type="compositionally biased region" description="Basic and acidic residues" evidence="14">
    <location>
        <begin position="43"/>
        <end position="52"/>
    </location>
</feature>
<evidence type="ECO:0000313" key="17">
    <source>
        <dbReference type="EMBL" id="KAK7792878.1"/>
    </source>
</evidence>
<dbReference type="PANTHER" id="PTHR15683">
    <property type="entry name" value="SCAFFOLD ATTACHMENT FACTOR B-RELATED"/>
    <property type="match status" value="1"/>
</dbReference>
<feature type="domain" description="SAP" evidence="16">
    <location>
        <begin position="10"/>
        <end position="44"/>
    </location>
</feature>
<reference evidence="17 18" key="1">
    <citation type="submission" date="2024-03" db="EMBL/GenBank/DDBJ databases">
        <title>The genome assembly and annotation of the cricket Gryllus longicercus Weissman &amp; Gray.</title>
        <authorList>
            <person name="Szrajer S."/>
            <person name="Gray D."/>
            <person name="Ylla G."/>
        </authorList>
    </citation>
    <scope>NUCLEOTIDE SEQUENCE [LARGE SCALE GENOMIC DNA]</scope>
    <source>
        <strain evidence="17">DAG 2021-001</strain>
        <tissue evidence="17">Whole body minus gut</tissue>
    </source>
</reference>
<evidence type="ECO:0000259" key="15">
    <source>
        <dbReference type="PROSITE" id="PS50102"/>
    </source>
</evidence>
<feature type="compositionally biased region" description="Basic and acidic residues" evidence="14">
    <location>
        <begin position="523"/>
        <end position="569"/>
    </location>
</feature>
<feature type="compositionally biased region" description="Basic and acidic residues" evidence="14">
    <location>
        <begin position="403"/>
        <end position="451"/>
    </location>
</feature>
<evidence type="ECO:0000256" key="14">
    <source>
        <dbReference type="SAM" id="MobiDB-lite"/>
    </source>
</evidence>
<evidence type="ECO:0000256" key="13">
    <source>
        <dbReference type="PROSITE-ProRule" id="PRU00176"/>
    </source>
</evidence>
<evidence type="ECO:0000256" key="10">
    <source>
        <dbReference type="ARBA" id="ARBA00023125"/>
    </source>
</evidence>
<proteinExistence type="predicted"/>
<dbReference type="CDD" id="cd12679">
    <property type="entry name" value="RRM_SAFB1_SAFB2"/>
    <property type="match status" value="1"/>
</dbReference>
<keyword evidence="7 13" id="KW-0694">RNA-binding</keyword>
<feature type="compositionally biased region" description="Basic and acidic residues" evidence="14">
    <location>
        <begin position="459"/>
        <end position="478"/>
    </location>
</feature>
<evidence type="ECO:0000256" key="7">
    <source>
        <dbReference type="ARBA" id="ARBA00022884"/>
    </source>
</evidence>
<comment type="caution">
    <text evidence="17">The sequence shown here is derived from an EMBL/GenBank/DDBJ whole genome shotgun (WGS) entry which is preliminary data.</text>
</comment>
<keyword evidence="8" id="KW-0007">Acetylation</keyword>
<dbReference type="SUPFAM" id="SSF54928">
    <property type="entry name" value="RNA-binding domain, RBD"/>
    <property type="match status" value="1"/>
</dbReference>
<dbReference type="GO" id="GO:0003723">
    <property type="term" value="F:RNA binding"/>
    <property type="evidence" value="ECO:0007669"/>
    <property type="project" value="UniProtKB-UniRule"/>
</dbReference>
<dbReference type="InterPro" id="IPR034781">
    <property type="entry name" value="SAFB1_2_RBD"/>
</dbReference>
<keyword evidence="5" id="KW-0597">Phosphoprotein</keyword>
<dbReference type="GO" id="GO:0050684">
    <property type="term" value="P:regulation of mRNA processing"/>
    <property type="evidence" value="ECO:0007669"/>
    <property type="project" value="TreeGrafter"/>
</dbReference>
<dbReference type="SUPFAM" id="SSF68906">
    <property type="entry name" value="SAP domain"/>
    <property type="match status" value="1"/>
</dbReference>
<name>A0AAN9Z1P7_9ORTH</name>
<dbReference type="SMART" id="SM00513">
    <property type="entry name" value="SAP"/>
    <property type="match status" value="1"/>
</dbReference>
<evidence type="ECO:0000256" key="9">
    <source>
        <dbReference type="ARBA" id="ARBA00023015"/>
    </source>
</evidence>
<organism evidence="17 18">
    <name type="scientific">Gryllus longicercus</name>
    <dbReference type="NCBI Taxonomy" id="2509291"/>
    <lineage>
        <taxon>Eukaryota</taxon>
        <taxon>Metazoa</taxon>
        <taxon>Ecdysozoa</taxon>
        <taxon>Arthropoda</taxon>
        <taxon>Hexapoda</taxon>
        <taxon>Insecta</taxon>
        <taxon>Pterygota</taxon>
        <taxon>Neoptera</taxon>
        <taxon>Polyneoptera</taxon>
        <taxon>Orthoptera</taxon>
        <taxon>Ensifera</taxon>
        <taxon>Gryllidea</taxon>
        <taxon>Grylloidea</taxon>
        <taxon>Gryllidae</taxon>
        <taxon>Gryllinae</taxon>
        <taxon>Gryllus</taxon>
    </lineage>
</organism>
<keyword evidence="4" id="KW-1017">Isopeptide bond</keyword>
<evidence type="ECO:0008006" key="19">
    <source>
        <dbReference type="Google" id="ProtNLM"/>
    </source>
</evidence>
<dbReference type="Gene3D" id="1.10.720.30">
    <property type="entry name" value="SAP domain"/>
    <property type="match status" value="1"/>
</dbReference>
<evidence type="ECO:0000256" key="5">
    <source>
        <dbReference type="ARBA" id="ARBA00022553"/>
    </source>
</evidence>
<protein>
    <recommendedName>
        <fullName evidence="19">SAFB-like transcription modulator</fullName>
    </recommendedName>
</protein>
<evidence type="ECO:0000256" key="3">
    <source>
        <dbReference type="ARBA" id="ARBA00022491"/>
    </source>
</evidence>
<evidence type="ECO:0000256" key="1">
    <source>
        <dbReference type="ARBA" id="ARBA00004123"/>
    </source>
</evidence>
<gene>
    <name evidence="17" type="ORF">R5R35_000431</name>
</gene>
<keyword evidence="12" id="KW-0539">Nucleus</keyword>
<dbReference type="PANTHER" id="PTHR15683:SF8">
    <property type="entry name" value="SCAFFOLD ATTACHMENT FACTOR B, ISOFORM B"/>
    <property type="match status" value="1"/>
</dbReference>
<dbReference type="Proteomes" id="UP001378592">
    <property type="component" value="Unassembled WGS sequence"/>
</dbReference>
<feature type="compositionally biased region" description="Basic and acidic residues" evidence="14">
    <location>
        <begin position="70"/>
        <end position="91"/>
    </location>
</feature>
<feature type="compositionally biased region" description="Basic and acidic residues" evidence="14">
    <location>
        <begin position="603"/>
        <end position="710"/>
    </location>
</feature>
<keyword evidence="2" id="KW-0488">Methylation</keyword>
<evidence type="ECO:0000256" key="12">
    <source>
        <dbReference type="ARBA" id="ARBA00023242"/>
    </source>
</evidence>
<dbReference type="AlphaFoldDB" id="A0AAN9Z1P7"/>
<feature type="compositionally biased region" description="Basic and acidic residues" evidence="14">
    <location>
        <begin position="110"/>
        <end position="130"/>
    </location>
</feature>
<keyword evidence="11" id="KW-0804">Transcription</keyword>
<feature type="region of interest" description="Disordered" evidence="14">
    <location>
        <begin position="43"/>
        <end position="300"/>
    </location>
</feature>
<dbReference type="PROSITE" id="PS50800">
    <property type="entry name" value="SAP"/>
    <property type="match status" value="1"/>
</dbReference>
<keyword evidence="9" id="KW-0805">Transcription regulation</keyword>
<evidence type="ECO:0000256" key="4">
    <source>
        <dbReference type="ARBA" id="ARBA00022499"/>
    </source>
</evidence>
<evidence type="ECO:0000313" key="18">
    <source>
        <dbReference type="Proteomes" id="UP001378592"/>
    </source>
</evidence>
<feature type="compositionally biased region" description="Basic and acidic residues" evidence="14">
    <location>
        <begin position="185"/>
        <end position="210"/>
    </location>
</feature>
<keyword evidence="3" id="KW-0678">Repressor</keyword>
<dbReference type="EMBL" id="JAZDUA010000416">
    <property type="protein sequence ID" value="KAK7792878.1"/>
    <property type="molecule type" value="Genomic_DNA"/>
</dbReference>
<evidence type="ECO:0000256" key="6">
    <source>
        <dbReference type="ARBA" id="ARBA00022843"/>
    </source>
</evidence>